<sequence>MIQIVETAVASNLTCQSGPTDFNQMLCACSNCAEETKSIPPIYDEEKSAVSVEPSTSGYFLIFKWVKSTMYSHQAKRFPRHPEHRQGSTNS</sequence>
<proteinExistence type="predicted"/>
<evidence type="ECO:0000313" key="2">
    <source>
        <dbReference type="Proteomes" id="UP000055024"/>
    </source>
</evidence>
<dbReference type="EMBL" id="JYDP01000050">
    <property type="protein sequence ID" value="KRZ11335.1"/>
    <property type="molecule type" value="Genomic_DNA"/>
</dbReference>
<organism evidence="1 2">
    <name type="scientific">Trichinella zimbabwensis</name>
    <dbReference type="NCBI Taxonomy" id="268475"/>
    <lineage>
        <taxon>Eukaryota</taxon>
        <taxon>Metazoa</taxon>
        <taxon>Ecdysozoa</taxon>
        <taxon>Nematoda</taxon>
        <taxon>Enoplea</taxon>
        <taxon>Dorylaimia</taxon>
        <taxon>Trichinellida</taxon>
        <taxon>Trichinellidae</taxon>
        <taxon>Trichinella</taxon>
    </lineage>
</organism>
<gene>
    <name evidence="1" type="ORF">T11_979</name>
</gene>
<dbReference type="AlphaFoldDB" id="A0A0V1HLM1"/>
<protein>
    <submittedName>
        <fullName evidence="1">Uncharacterized protein</fullName>
    </submittedName>
</protein>
<evidence type="ECO:0000313" key="1">
    <source>
        <dbReference type="EMBL" id="KRZ11335.1"/>
    </source>
</evidence>
<name>A0A0V1HLM1_9BILA</name>
<comment type="caution">
    <text evidence="1">The sequence shown here is derived from an EMBL/GenBank/DDBJ whole genome shotgun (WGS) entry which is preliminary data.</text>
</comment>
<dbReference type="Proteomes" id="UP000055024">
    <property type="component" value="Unassembled WGS sequence"/>
</dbReference>
<dbReference type="OrthoDB" id="5919954at2759"/>
<keyword evidence="2" id="KW-1185">Reference proteome</keyword>
<accession>A0A0V1HLM1</accession>
<reference evidence="1 2" key="1">
    <citation type="submission" date="2015-01" db="EMBL/GenBank/DDBJ databases">
        <title>Evolution of Trichinella species and genotypes.</title>
        <authorList>
            <person name="Korhonen P.K."/>
            <person name="Edoardo P."/>
            <person name="Giuseppe L.R."/>
            <person name="Gasser R.B."/>
        </authorList>
    </citation>
    <scope>NUCLEOTIDE SEQUENCE [LARGE SCALE GENOMIC DNA]</scope>
    <source>
        <strain evidence="1">ISS1029</strain>
    </source>
</reference>